<feature type="chain" id="PRO_5032415521" evidence="1">
    <location>
        <begin position="23"/>
        <end position="143"/>
    </location>
</feature>
<dbReference type="Proteomes" id="UP000664940">
    <property type="component" value="Unassembled WGS sequence"/>
</dbReference>
<sequence>MVVVKFAAFSNFVGLCFVAVDARASSLGEMLCACERWGRGCCGSGGQPELGGGCGCGVSEDSRKTVTPEVSMKAPPTLEGTLFRELLTAHGAHLGNRHPFVDLEGSPGARPALQWNIWKALAPPHGRTSEPWRQINDLFLAAP</sequence>
<dbReference type="EMBL" id="JABVXQ010000006">
    <property type="protein sequence ID" value="KAF6104117.1"/>
    <property type="molecule type" value="Genomic_DNA"/>
</dbReference>
<gene>
    <name evidence="2" type="ORF">HJG60_011164</name>
</gene>
<name>A0A834A3Z1_9CHIR</name>
<organism evidence="2 3">
    <name type="scientific">Phyllostomus discolor</name>
    <name type="common">pale spear-nosed bat</name>
    <dbReference type="NCBI Taxonomy" id="89673"/>
    <lineage>
        <taxon>Eukaryota</taxon>
        <taxon>Metazoa</taxon>
        <taxon>Chordata</taxon>
        <taxon>Craniata</taxon>
        <taxon>Vertebrata</taxon>
        <taxon>Euteleostomi</taxon>
        <taxon>Mammalia</taxon>
        <taxon>Eutheria</taxon>
        <taxon>Laurasiatheria</taxon>
        <taxon>Chiroptera</taxon>
        <taxon>Yangochiroptera</taxon>
        <taxon>Phyllostomidae</taxon>
        <taxon>Phyllostominae</taxon>
        <taxon>Phyllostomus</taxon>
    </lineage>
</organism>
<feature type="signal peptide" evidence="1">
    <location>
        <begin position="1"/>
        <end position="22"/>
    </location>
</feature>
<evidence type="ECO:0000313" key="3">
    <source>
        <dbReference type="Proteomes" id="UP000664940"/>
    </source>
</evidence>
<evidence type="ECO:0000256" key="1">
    <source>
        <dbReference type="SAM" id="SignalP"/>
    </source>
</evidence>
<dbReference type="AlphaFoldDB" id="A0A834A3Z1"/>
<keyword evidence="1" id="KW-0732">Signal</keyword>
<comment type="caution">
    <text evidence="2">The sequence shown here is derived from an EMBL/GenBank/DDBJ whole genome shotgun (WGS) entry which is preliminary data.</text>
</comment>
<protein>
    <submittedName>
        <fullName evidence="2">Uncharacterized protein</fullName>
    </submittedName>
</protein>
<evidence type="ECO:0000313" key="2">
    <source>
        <dbReference type="EMBL" id="KAF6104117.1"/>
    </source>
</evidence>
<proteinExistence type="predicted"/>
<reference evidence="2 3" key="1">
    <citation type="journal article" date="2020" name="Nature">
        <title>Six reference-quality genomes reveal evolution of bat adaptations.</title>
        <authorList>
            <person name="Jebb D."/>
            <person name="Huang Z."/>
            <person name="Pippel M."/>
            <person name="Hughes G.M."/>
            <person name="Lavrichenko K."/>
            <person name="Devanna P."/>
            <person name="Winkler S."/>
            <person name="Jermiin L.S."/>
            <person name="Skirmuntt E.C."/>
            <person name="Katzourakis A."/>
            <person name="Burkitt-Gray L."/>
            <person name="Ray D.A."/>
            <person name="Sullivan K.A.M."/>
            <person name="Roscito J.G."/>
            <person name="Kirilenko B.M."/>
            <person name="Davalos L.M."/>
            <person name="Corthals A.P."/>
            <person name="Power M.L."/>
            <person name="Jones G."/>
            <person name="Ransome R.D."/>
            <person name="Dechmann D.K.N."/>
            <person name="Locatelli A.G."/>
            <person name="Puechmaille S.J."/>
            <person name="Fedrigo O."/>
            <person name="Jarvis E.D."/>
            <person name="Hiller M."/>
            <person name="Vernes S.C."/>
            <person name="Myers E.W."/>
            <person name="Teeling E.C."/>
        </authorList>
    </citation>
    <scope>NUCLEOTIDE SEQUENCE [LARGE SCALE GENOMIC DNA]</scope>
    <source>
        <strain evidence="2">Bat1K_MPI-CBG_1</strain>
    </source>
</reference>
<accession>A0A834A3Z1</accession>